<proteinExistence type="predicted"/>
<reference evidence="2" key="2">
    <citation type="journal article" date="2015" name="Fish Shellfish Immunol.">
        <title>Early steps in the European eel (Anguilla anguilla)-Vibrio vulnificus interaction in the gills: Role of the RtxA13 toxin.</title>
        <authorList>
            <person name="Callol A."/>
            <person name="Pajuelo D."/>
            <person name="Ebbesson L."/>
            <person name="Teles M."/>
            <person name="MacKenzie S."/>
            <person name="Amaro C."/>
        </authorList>
    </citation>
    <scope>NUCLEOTIDE SEQUENCE</scope>
</reference>
<reference evidence="2" key="1">
    <citation type="submission" date="2014-11" db="EMBL/GenBank/DDBJ databases">
        <authorList>
            <person name="Amaro Gonzalez C."/>
        </authorList>
    </citation>
    <scope>NUCLEOTIDE SEQUENCE</scope>
</reference>
<accession>A0A0E9PTE2</accession>
<dbReference type="AlphaFoldDB" id="A0A0E9PTE2"/>
<sequence length="42" mass="4654">MVTHPAIHPLSILLFLVRVTGSAGAYPSVHWTRGRNTPWTGR</sequence>
<evidence type="ECO:0000313" key="2">
    <source>
        <dbReference type="EMBL" id="JAH07557.1"/>
    </source>
</evidence>
<evidence type="ECO:0000256" key="1">
    <source>
        <dbReference type="SAM" id="SignalP"/>
    </source>
</evidence>
<organism evidence="2">
    <name type="scientific">Anguilla anguilla</name>
    <name type="common">European freshwater eel</name>
    <name type="synonym">Muraena anguilla</name>
    <dbReference type="NCBI Taxonomy" id="7936"/>
    <lineage>
        <taxon>Eukaryota</taxon>
        <taxon>Metazoa</taxon>
        <taxon>Chordata</taxon>
        <taxon>Craniata</taxon>
        <taxon>Vertebrata</taxon>
        <taxon>Euteleostomi</taxon>
        <taxon>Actinopterygii</taxon>
        <taxon>Neopterygii</taxon>
        <taxon>Teleostei</taxon>
        <taxon>Anguilliformes</taxon>
        <taxon>Anguillidae</taxon>
        <taxon>Anguilla</taxon>
    </lineage>
</organism>
<feature type="chain" id="PRO_5002431507" evidence="1">
    <location>
        <begin position="25"/>
        <end position="42"/>
    </location>
</feature>
<keyword evidence="1" id="KW-0732">Signal</keyword>
<feature type="signal peptide" evidence="1">
    <location>
        <begin position="1"/>
        <end position="24"/>
    </location>
</feature>
<dbReference type="EMBL" id="GBXM01101020">
    <property type="protein sequence ID" value="JAH07557.1"/>
    <property type="molecule type" value="Transcribed_RNA"/>
</dbReference>
<protein>
    <submittedName>
        <fullName evidence="2">Uncharacterized protein</fullName>
    </submittedName>
</protein>
<name>A0A0E9PTE2_ANGAN</name>